<keyword evidence="3" id="KW-1185">Reference proteome</keyword>
<feature type="transmembrane region" description="Helical" evidence="1">
    <location>
        <begin position="12"/>
        <end position="31"/>
    </location>
</feature>
<dbReference type="RefSeq" id="WP_088255966.1">
    <property type="nucleotide sequence ID" value="NZ_NIDE01000007.1"/>
</dbReference>
<name>A0A225DV17_9BACT</name>
<evidence type="ECO:0000256" key="1">
    <source>
        <dbReference type="SAM" id="Phobius"/>
    </source>
</evidence>
<sequence length="72" mass="7681">MNSILFADLDSFLGWTCFVFLALLGGVFYAIGQAGQAVASLFESDTAKEVAGDVASEVARSWLASWLDDLSD</sequence>
<reference evidence="3" key="1">
    <citation type="submission" date="2017-06" db="EMBL/GenBank/DDBJ databases">
        <title>Genome analysis of Fimbriiglobus ruber SP5, the first member of the order Planctomycetales with confirmed chitinolytic capability.</title>
        <authorList>
            <person name="Ravin N.V."/>
            <person name="Rakitin A.L."/>
            <person name="Ivanova A.A."/>
            <person name="Beletsky A.V."/>
            <person name="Kulichevskaya I.S."/>
            <person name="Mardanov A.V."/>
            <person name="Dedysh S.N."/>
        </authorList>
    </citation>
    <scope>NUCLEOTIDE SEQUENCE [LARGE SCALE GENOMIC DNA]</scope>
    <source>
        <strain evidence="3">SP5</strain>
    </source>
</reference>
<accession>A0A225DV17</accession>
<keyword evidence="1" id="KW-0472">Membrane</keyword>
<dbReference type="Proteomes" id="UP000214646">
    <property type="component" value="Unassembled WGS sequence"/>
</dbReference>
<protein>
    <submittedName>
        <fullName evidence="2">Uncharacterized protein</fullName>
    </submittedName>
</protein>
<evidence type="ECO:0000313" key="2">
    <source>
        <dbReference type="EMBL" id="OWK40999.1"/>
    </source>
</evidence>
<comment type="caution">
    <text evidence="2">The sequence shown here is derived from an EMBL/GenBank/DDBJ whole genome shotgun (WGS) entry which is preliminary data.</text>
</comment>
<organism evidence="2 3">
    <name type="scientific">Fimbriiglobus ruber</name>
    <dbReference type="NCBI Taxonomy" id="1908690"/>
    <lineage>
        <taxon>Bacteria</taxon>
        <taxon>Pseudomonadati</taxon>
        <taxon>Planctomycetota</taxon>
        <taxon>Planctomycetia</taxon>
        <taxon>Gemmatales</taxon>
        <taxon>Gemmataceae</taxon>
        <taxon>Fimbriiglobus</taxon>
    </lineage>
</organism>
<dbReference type="EMBL" id="NIDE01000007">
    <property type="protein sequence ID" value="OWK40999.1"/>
    <property type="molecule type" value="Genomic_DNA"/>
</dbReference>
<keyword evidence="1" id="KW-0812">Transmembrane</keyword>
<evidence type="ECO:0000313" key="3">
    <source>
        <dbReference type="Proteomes" id="UP000214646"/>
    </source>
</evidence>
<gene>
    <name evidence="2" type="ORF">FRUB_04891</name>
</gene>
<keyword evidence="1" id="KW-1133">Transmembrane helix</keyword>
<dbReference type="AlphaFoldDB" id="A0A225DV17"/>
<proteinExistence type="predicted"/>